<keyword evidence="1" id="KW-0472">Membrane</keyword>
<organism evidence="3 4">
    <name type="scientific">Paramicrobacterium humi</name>
    <dbReference type="NCBI Taxonomy" id="640635"/>
    <lineage>
        <taxon>Bacteria</taxon>
        <taxon>Bacillati</taxon>
        <taxon>Actinomycetota</taxon>
        <taxon>Actinomycetes</taxon>
        <taxon>Micrococcales</taxon>
        <taxon>Microbacteriaceae</taxon>
        <taxon>Paramicrobacterium</taxon>
    </lineage>
</organism>
<reference evidence="3 4" key="1">
    <citation type="submission" date="2016-10" db="EMBL/GenBank/DDBJ databases">
        <authorList>
            <person name="de Groot N.N."/>
        </authorList>
    </citation>
    <scope>NUCLEOTIDE SEQUENCE [LARGE SCALE GENOMIC DNA]</scope>
    <source>
        <strain evidence="3 4">DSM 21799</strain>
    </source>
</reference>
<dbReference type="Pfam" id="PF06863">
    <property type="entry name" value="DUF1254"/>
    <property type="match status" value="1"/>
</dbReference>
<feature type="transmembrane region" description="Helical" evidence="1">
    <location>
        <begin position="35"/>
        <end position="57"/>
    </location>
</feature>
<dbReference type="Proteomes" id="UP000199183">
    <property type="component" value="Unassembled WGS sequence"/>
</dbReference>
<keyword evidence="1" id="KW-0812">Transmembrane</keyword>
<keyword evidence="4" id="KW-1185">Reference proteome</keyword>
<dbReference type="OrthoDB" id="40820at2"/>
<dbReference type="RefSeq" id="WP_091185094.1">
    <property type="nucleotide sequence ID" value="NZ_FNRY01000001.1"/>
</dbReference>
<protein>
    <recommendedName>
        <fullName evidence="2">DUF1254 domain-containing protein</fullName>
    </recommendedName>
</protein>
<dbReference type="InterPro" id="IPR037050">
    <property type="entry name" value="DUF1254_sf"/>
</dbReference>
<dbReference type="SUPFAM" id="SSF160935">
    <property type="entry name" value="VPA0735-like"/>
    <property type="match status" value="1"/>
</dbReference>
<name>A0A1H4PQJ9_9MICO</name>
<dbReference type="STRING" id="640635.SAMN04489806_2579"/>
<evidence type="ECO:0000313" key="4">
    <source>
        <dbReference type="Proteomes" id="UP000199183"/>
    </source>
</evidence>
<dbReference type="PANTHER" id="PTHR36509">
    <property type="entry name" value="BLL3101 PROTEIN"/>
    <property type="match status" value="1"/>
</dbReference>
<dbReference type="InterPro" id="IPR010679">
    <property type="entry name" value="DUF1254"/>
</dbReference>
<evidence type="ECO:0000256" key="1">
    <source>
        <dbReference type="SAM" id="Phobius"/>
    </source>
</evidence>
<dbReference type="Gene3D" id="2.60.40.1610">
    <property type="entry name" value="Domain of unknown function DUF1254"/>
    <property type="match status" value="1"/>
</dbReference>
<evidence type="ECO:0000259" key="2">
    <source>
        <dbReference type="Pfam" id="PF06863"/>
    </source>
</evidence>
<feature type="domain" description="DUF1254" evidence="2">
    <location>
        <begin position="82"/>
        <end position="214"/>
    </location>
</feature>
<accession>A0A1H4PQJ9</accession>
<dbReference type="PANTHER" id="PTHR36509:SF2">
    <property type="entry name" value="BLL3101 PROTEIN"/>
    <property type="match status" value="1"/>
</dbReference>
<sequence>MNRLIVRYGYPLTGVILVIFAWVVVQRAARGWNEIIPLALAAAIVWAIGTPLFVFAWPRITVGGFKRAIVRRGLGDGPIPVNTLQAARETSSSAATGSLLTTGSDDLVYVAGWLDVRQEPHVLHVPDMAGRYYSVQFTEPSSGANVAYVGTRTTGEGAGEYLLTGPGWTGAVPAGMAHLALPSASALVIGRIFFAGDDDLAAARELARGMRLTPLGAAAG</sequence>
<feature type="transmembrane region" description="Helical" evidence="1">
    <location>
        <begin position="12"/>
        <end position="29"/>
    </location>
</feature>
<dbReference type="AlphaFoldDB" id="A0A1H4PQJ9"/>
<keyword evidence="1" id="KW-1133">Transmembrane helix</keyword>
<gene>
    <name evidence="3" type="ORF">SAMN04489806_2579</name>
</gene>
<proteinExistence type="predicted"/>
<evidence type="ECO:0000313" key="3">
    <source>
        <dbReference type="EMBL" id="SEC09482.1"/>
    </source>
</evidence>
<dbReference type="EMBL" id="FNRY01000001">
    <property type="protein sequence ID" value="SEC09482.1"/>
    <property type="molecule type" value="Genomic_DNA"/>
</dbReference>